<dbReference type="Pfam" id="PF08808">
    <property type="entry name" value="RES"/>
    <property type="match status" value="1"/>
</dbReference>
<evidence type="ECO:0000259" key="1">
    <source>
        <dbReference type="SMART" id="SM00953"/>
    </source>
</evidence>
<keyword evidence="3" id="KW-1185">Reference proteome</keyword>
<dbReference type="InterPro" id="IPR014914">
    <property type="entry name" value="RES_dom"/>
</dbReference>
<dbReference type="Proteomes" id="UP001325680">
    <property type="component" value="Chromosome"/>
</dbReference>
<dbReference type="RefSeq" id="WP_114791628.1">
    <property type="nucleotide sequence ID" value="NZ_CP139960.1"/>
</dbReference>
<proteinExistence type="predicted"/>
<evidence type="ECO:0000313" key="3">
    <source>
        <dbReference type="Proteomes" id="UP001325680"/>
    </source>
</evidence>
<organism evidence="2 3">
    <name type="scientific">Niabella yanshanensis</name>
    <dbReference type="NCBI Taxonomy" id="577386"/>
    <lineage>
        <taxon>Bacteria</taxon>
        <taxon>Pseudomonadati</taxon>
        <taxon>Bacteroidota</taxon>
        <taxon>Chitinophagia</taxon>
        <taxon>Chitinophagales</taxon>
        <taxon>Chitinophagaceae</taxon>
        <taxon>Niabella</taxon>
    </lineage>
</organism>
<protein>
    <submittedName>
        <fullName evidence="2">RES family NAD+ phosphorylase</fullName>
    </submittedName>
</protein>
<gene>
    <name evidence="2" type="ORF">U0035_18125</name>
</gene>
<evidence type="ECO:0000313" key="2">
    <source>
        <dbReference type="EMBL" id="WQD37593.1"/>
    </source>
</evidence>
<accession>A0ABZ0W2V2</accession>
<name>A0ABZ0W2V2_9BACT</name>
<reference evidence="2 3" key="1">
    <citation type="submission" date="2023-12" db="EMBL/GenBank/DDBJ databases">
        <title>Genome sequencing and assembly of bacterial species from a model synthetic community.</title>
        <authorList>
            <person name="Hogle S.L."/>
        </authorList>
    </citation>
    <scope>NUCLEOTIDE SEQUENCE [LARGE SCALE GENOMIC DNA]</scope>
    <source>
        <strain evidence="2 3">HAMBI_3031</strain>
    </source>
</reference>
<feature type="domain" description="RES" evidence="1">
    <location>
        <begin position="14"/>
        <end position="138"/>
    </location>
</feature>
<dbReference type="EMBL" id="CP139960">
    <property type="protein sequence ID" value="WQD37593.1"/>
    <property type="molecule type" value="Genomic_DNA"/>
</dbReference>
<sequence>MKVYRISKCKYIDDLSGTGASRFPGRWHNKGTYILYTAASPSLAMLESIVHITTLPKIELCMVCLEIPEISITELSGTQLPENWFTSPPPDHLKYIGDQFIQDGDYLALQIPSAVMPEEFNVLLNPAHPLFKKIMVVYTRQLRVDERLFRS</sequence>
<dbReference type="SMART" id="SM00953">
    <property type="entry name" value="RES"/>
    <property type="match status" value="1"/>
</dbReference>